<organism evidence="2 3">
    <name type="scientific">Bacillus phage pW2</name>
    <dbReference type="NCBI Taxonomy" id="2500559"/>
    <lineage>
        <taxon>Viruses</taxon>
        <taxon>Duplodnaviria</taxon>
        <taxon>Heunggongvirae</taxon>
        <taxon>Uroviricota</taxon>
        <taxon>Caudoviricetes</taxon>
        <taxon>Joanripponvirinae</taxon>
        <taxon>Sophritavirus</taxon>
        <taxon>Sophritavirus pW2</taxon>
    </lineage>
</organism>
<accession>A0A3T0IHQ2</accession>
<feature type="domain" description="Bacillus phage SPbeta YonK" evidence="1">
    <location>
        <begin position="1"/>
        <end position="56"/>
    </location>
</feature>
<reference evidence="2 3" key="1">
    <citation type="submission" date="2018-12" db="EMBL/GenBank/DDBJ databases">
        <title>Characterization of a novel siphovirus infacting Bacillus anthracis.</title>
        <authorList>
            <person name="Hu X."/>
            <person name="Wan X."/>
            <person name="Geng P."/>
            <person name="Yuan Z."/>
        </authorList>
    </citation>
    <scope>NUCLEOTIDE SEQUENCE [LARGE SCALE GENOMIC DNA]</scope>
</reference>
<evidence type="ECO:0000259" key="1">
    <source>
        <dbReference type="Pfam" id="PF09642"/>
    </source>
</evidence>
<protein>
    <recommendedName>
        <fullName evidence="1">Bacillus phage SPbeta YonK domain-containing protein</fullName>
    </recommendedName>
</protein>
<dbReference type="Gene3D" id="6.20.120.10">
    <property type="match status" value="1"/>
</dbReference>
<dbReference type="EMBL" id="MK288021">
    <property type="protein sequence ID" value="AZU98944.1"/>
    <property type="molecule type" value="Genomic_DNA"/>
</dbReference>
<keyword evidence="3" id="KW-1185">Reference proteome</keyword>
<proteinExistence type="predicted"/>
<dbReference type="Proteomes" id="UP000287896">
    <property type="component" value="Segment"/>
</dbReference>
<dbReference type="SUPFAM" id="SSF160570">
    <property type="entry name" value="YonK-like"/>
    <property type="match status" value="1"/>
</dbReference>
<dbReference type="InterPro" id="IPR037261">
    <property type="entry name" value="YonK_sf"/>
</dbReference>
<evidence type="ECO:0000313" key="3">
    <source>
        <dbReference type="Proteomes" id="UP000287896"/>
    </source>
</evidence>
<name>A0A3T0IHQ2_9CAUD</name>
<gene>
    <name evidence="2" type="ORF">pW2_111</name>
</gene>
<dbReference type="InterPro" id="IPR018600">
    <property type="entry name" value="Phage_SP-beta_YonK"/>
</dbReference>
<sequence>MAKRSNSFSVKGELNLDEGVVYEVKKDSVDTIPFFDILKEFNGKNVKISIVEDIEIVGIDAEEDEDEE</sequence>
<dbReference type="Pfam" id="PF09642">
    <property type="entry name" value="YonK"/>
    <property type="match status" value="1"/>
</dbReference>
<evidence type="ECO:0000313" key="2">
    <source>
        <dbReference type="EMBL" id="AZU98944.1"/>
    </source>
</evidence>